<proteinExistence type="predicted"/>
<evidence type="ECO:0000313" key="3">
    <source>
        <dbReference type="Proteomes" id="UP000648801"/>
    </source>
</evidence>
<dbReference type="EMBL" id="BMJB01000001">
    <property type="protein sequence ID" value="GGA68162.1"/>
    <property type="molecule type" value="Genomic_DNA"/>
</dbReference>
<feature type="region of interest" description="Disordered" evidence="1">
    <location>
        <begin position="122"/>
        <end position="148"/>
    </location>
</feature>
<accession>A0A916W5K0</accession>
<reference evidence="2" key="2">
    <citation type="submission" date="2020-09" db="EMBL/GenBank/DDBJ databases">
        <authorList>
            <person name="Sun Q."/>
            <person name="Zhou Y."/>
        </authorList>
    </citation>
    <scope>NUCLEOTIDE SEQUENCE</scope>
    <source>
        <strain evidence="2">CGMCC 1.15447</strain>
    </source>
</reference>
<keyword evidence="3" id="KW-1185">Reference proteome</keyword>
<dbReference type="Proteomes" id="UP000648801">
    <property type="component" value="Unassembled WGS sequence"/>
</dbReference>
<evidence type="ECO:0000313" key="2">
    <source>
        <dbReference type="EMBL" id="GGA68162.1"/>
    </source>
</evidence>
<comment type="caution">
    <text evidence="2">The sequence shown here is derived from an EMBL/GenBank/DDBJ whole genome shotgun (WGS) entry which is preliminary data.</text>
</comment>
<dbReference type="AlphaFoldDB" id="A0A916W5K0"/>
<evidence type="ECO:0000256" key="1">
    <source>
        <dbReference type="SAM" id="MobiDB-lite"/>
    </source>
</evidence>
<name>A0A916W5K0_9BACT</name>
<protein>
    <submittedName>
        <fullName evidence="2">Uncharacterized protein</fullName>
    </submittedName>
</protein>
<dbReference type="RefSeq" id="WP_263364923.1">
    <property type="nucleotide sequence ID" value="NZ_JAGSYK010000001.1"/>
</dbReference>
<reference evidence="2" key="1">
    <citation type="journal article" date="2014" name="Int. J. Syst. Evol. Microbiol.">
        <title>Complete genome sequence of Corynebacterium casei LMG S-19264T (=DSM 44701T), isolated from a smear-ripened cheese.</title>
        <authorList>
            <consortium name="US DOE Joint Genome Institute (JGI-PGF)"/>
            <person name="Walter F."/>
            <person name="Albersmeier A."/>
            <person name="Kalinowski J."/>
            <person name="Ruckert C."/>
        </authorList>
    </citation>
    <scope>NUCLEOTIDE SEQUENCE</scope>
    <source>
        <strain evidence="2">CGMCC 1.15447</strain>
    </source>
</reference>
<feature type="region of interest" description="Disordered" evidence="1">
    <location>
        <begin position="89"/>
        <end position="109"/>
    </location>
</feature>
<gene>
    <name evidence="2" type="ORF">GCM10011507_19600</name>
</gene>
<organism evidence="2 3">
    <name type="scientific">Edaphobacter acidisoli</name>
    <dbReference type="NCBI Taxonomy" id="2040573"/>
    <lineage>
        <taxon>Bacteria</taxon>
        <taxon>Pseudomonadati</taxon>
        <taxon>Acidobacteriota</taxon>
        <taxon>Terriglobia</taxon>
        <taxon>Terriglobales</taxon>
        <taxon>Acidobacteriaceae</taxon>
        <taxon>Edaphobacter</taxon>
    </lineage>
</organism>
<sequence>MLTPEDVPAMPFPRVSCAGNTRCEVWIQNPPSPEAALNQKVKNLIQKLGEAIHESVAESEDIAGVVRNIREQGFDVLLMLEATIGLNEVEPETADSEAHEEPQGPFTANDLSFLKSLRISLTEDGHAPETISGDSSPGLTDEPEQDSE</sequence>